<feature type="compositionally biased region" description="Polar residues" evidence="1">
    <location>
        <begin position="271"/>
        <end position="281"/>
    </location>
</feature>
<dbReference type="Pfam" id="PF03370">
    <property type="entry name" value="CBM_21"/>
    <property type="match status" value="1"/>
</dbReference>
<feature type="region of interest" description="Disordered" evidence="1">
    <location>
        <begin position="174"/>
        <end position="201"/>
    </location>
</feature>
<evidence type="ECO:0000313" key="4">
    <source>
        <dbReference type="Proteomes" id="UP000772434"/>
    </source>
</evidence>
<dbReference type="PANTHER" id="PTHR12307">
    <property type="entry name" value="PROTEIN PHOSPHATASE 1 REGULATORY SUBUNIT"/>
    <property type="match status" value="1"/>
</dbReference>
<protein>
    <submittedName>
        <fullName evidence="3">Phosphatase regulatory subunit-domain-containing protein</fullName>
    </submittedName>
</protein>
<feature type="compositionally biased region" description="Polar residues" evidence="1">
    <location>
        <begin position="218"/>
        <end position="227"/>
    </location>
</feature>
<keyword evidence="4" id="KW-1185">Reference proteome</keyword>
<dbReference type="Gene3D" id="2.60.40.2440">
    <property type="entry name" value="Carbohydrate binding type-21 domain"/>
    <property type="match status" value="1"/>
</dbReference>
<gene>
    <name evidence="3" type="ORF">BDP27DRAFT_446946</name>
</gene>
<dbReference type="InterPro" id="IPR050782">
    <property type="entry name" value="PP1_regulatory_subunit_3"/>
</dbReference>
<evidence type="ECO:0000256" key="1">
    <source>
        <dbReference type="SAM" id="MobiDB-lite"/>
    </source>
</evidence>
<dbReference type="GO" id="GO:0008157">
    <property type="term" value="F:protein phosphatase 1 binding"/>
    <property type="evidence" value="ECO:0007669"/>
    <property type="project" value="TreeGrafter"/>
</dbReference>
<dbReference type="PANTHER" id="PTHR12307:SF36">
    <property type="entry name" value="GLYCOGEN-BINDING SUBUNIT 76A"/>
    <property type="match status" value="1"/>
</dbReference>
<dbReference type="GO" id="GO:0000164">
    <property type="term" value="C:protein phosphatase type 1 complex"/>
    <property type="evidence" value="ECO:0007669"/>
    <property type="project" value="TreeGrafter"/>
</dbReference>
<dbReference type="InterPro" id="IPR005036">
    <property type="entry name" value="CBM21_dom"/>
</dbReference>
<feature type="compositionally biased region" description="Low complexity" evidence="1">
    <location>
        <begin position="282"/>
        <end position="303"/>
    </location>
</feature>
<sequence>MAGYPVPDPSSLPPLPTTNILLESVSLSSSGLKEKLHVQGAFIVRNLNFHKDVTLRFTLDNWDTISEVKALWVANFPSPFAVQRSSIKDNHSWDRFSFSINLSDYPLASLPSKTLYFVGKYTVPGAEYWDNCGGRNWRIKFKVAKADAAAAESVPSNLPNVVVSPPTASPAVMTATSVSSSMAPTPSSPTPIATPSPGHTEAVAQATAQRLRRFSLSNYVAPGSSTPPARPARSGAEPKVESNDKVSTTISSLEAKDETISPENKQLLPVATSSSPRSQPNVVTPPITSSVSPSTKSEPSSTPATPPVEANSESLYNWFVQQWCFAGIPSALPDHGSRPIEHASRGSFGLDIEGGR</sequence>
<dbReference type="AlphaFoldDB" id="A0A9P5Q0R4"/>
<accession>A0A9P5Q0R4</accession>
<dbReference type="EMBL" id="JADNRY010000028">
    <property type="protein sequence ID" value="KAF9071982.1"/>
    <property type="molecule type" value="Genomic_DNA"/>
</dbReference>
<evidence type="ECO:0000259" key="2">
    <source>
        <dbReference type="PROSITE" id="PS51159"/>
    </source>
</evidence>
<organism evidence="3 4">
    <name type="scientific">Rhodocollybia butyracea</name>
    <dbReference type="NCBI Taxonomy" id="206335"/>
    <lineage>
        <taxon>Eukaryota</taxon>
        <taxon>Fungi</taxon>
        <taxon>Dikarya</taxon>
        <taxon>Basidiomycota</taxon>
        <taxon>Agaricomycotina</taxon>
        <taxon>Agaricomycetes</taxon>
        <taxon>Agaricomycetidae</taxon>
        <taxon>Agaricales</taxon>
        <taxon>Marasmiineae</taxon>
        <taxon>Omphalotaceae</taxon>
        <taxon>Rhodocollybia</taxon>
    </lineage>
</organism>
<evidence type="ECO:0000313" key="3">
    <source>
        <dbReference type="EMBL" id="KAF9071982.1"/>
    </source>
</evidence>
<dbReference type="GO" id="GO:0005979">
    <property type="term" value="P:regulation of glycogen biosynthetic process"/>
    <property type="evidence" value="ECO:0007669"/>
    <property type="project" value="TreeGrafter"/>
</dbReference>
<feature type="compositionally biased region" description="Low complexity" evidence="1">
    <location>
        <begin position="174"/>
        <end position="185"/>
    </location>
</feature>
<feature type="domain" description="CBM21" evidence="2">
    <location>
        <begin position="17"/>
        <end position="140"/>
    </location>
</feature>
<dbReference type="OrthoDB" id="1881at2759"/>
<proteinExistence type="predicted"/>
<dbReference type="PROSITE" id="PS51159">
    <property type="entry name" value="CBM21"/>
    <property type="match status" value="1"/>
</dbReference>
<dbReference type="Proteomes" id="UP000772434">
    <property type="component" value="Unassembled WGS sequence"/>
</dbReference>
<reference evidence="3" key="1">
    <citation type="submission" date="2020-11" db="EMBL/GenBank/DDBJ databases">
        <authorList>
            <consortium name="DOE Joint Genome Institute"/>
            <person name="Ahrendt S."/>
            <person name="Riley R."/>
            <person name="Andreopoulos W."/>
            <person name="Labutti K."/>
            <person name="Pangilinan J."/>
            <person name="Ruiz-Duenas F.J."/>
            <person name="Barrasa J.M."/>
            <person name="Sanchez-Garcia M."/>
            <person name="Camarero S."/>
            <person name="Miyauchi S."/>
            <person name="Serrano A."/>
            <person name="Linde D."/>
            <person name="Babiker R."/>
            <person name="Drula E."/>
            <person name="Ayuso-Fernandez I."/>
            <person name="Pacheco R."/>
            <person name="Padilla G."/>
            <person name="Ferreira P."/>
            <person name="Barriuso J."/>
            <person name="Kellner H."/>
            <person name="Castanera R."/>
            <person name="Alfaro M."/>
            <person name="Ramirez L."/>
            <person name="Pisabarro A.G."/>
            <person name="Kuo A."/>
            <person name="Tritt A."/>
            <person name="Lipzen A."/>
            <person name="He G."/>
            <person name="Yan M."/>
            <person name="Ng V."/>
            <person name="Cullen D."/>
            <person name="Martin F."/>
            <person name="Rosso M.-N."/>
            <person name="Henrissat B."/>
            <person name="Hibbett D."/>
            <person name="Martinez A.T."/>
            <person name="Grigoriev I.V."/>
        </authorList>
    </citation>
    <scope>NUCLEOTIDE SEQUENCE</scope>
    <source>
        <strain evidence="3">AH 40177</strain>
    </source>
</reference>
<comment type="caution">
    <text evidence="3">The sequence shown here is derived from an EMBL/GenBank/DDBJ whole genome shotgun (WGS) entry which is preliminary data.</text>
</comment>
<dbReference type="InterPro" id="IPR038175">
    <property type="entry name" value="CBM21_dom_sf"/>
</dbReference>
<name>A0A9P5Q0R4_9AGAR</name>
<feature type="region of interest" description="Disordered" evidence="1">
    <location>
        <begin position="218"/>
        <end position="309"/>
    </location>
</feature>
<dbReference type="GO" id="GO:2001069">
    <property type="term" value="F:glycogen binding"/>
    <property type="evidence" value="ECO:0007669"/>
    <property type="project" value="TreeGrafter"/>
</dbReference>